<dbReference type="PANTHER" id="PTHR43630:SF2">
    <property type="entry name" value="GLYCOSYLTRANSFERASE"/>
    <property type="match status" value="1"/>
</dbReference>
<reference evidence="4 5" key="2">
    <citation type="journal article" date="2016" name="Microb. Ecol.">
        <title>Genome Characteristics of a Novel Type I Methanotroph (Sn10-6) Isolated from a Flooded Indian Rice Field.</title>
        <authorList>
            <person name="Rahalkar M.C."/>
            <person name="Pandit P.S."/>
            <person name="Dhakephalkar P.K."/>
            <person name="Pore S."/>
            <person name="Arora P."/>
            <person name="Kapse N."/>
        </authorList>
    </citation>
    <scope>NUCLEOTIDE SEQUENCE [LARGE SCALE GENOMIC DNA]</scope>
    <source>
        <strain evidence="4 5">Sn10-6</strain>
    </source>
</reference>
<dbReference type="InterPro" id="IPR001173">
    <property type="entry name" value="Glyco_trans_2-like"/>
</dbReference>
<protein>
    <submittedName>
        <fullName evidence="4">Glycosyl transferase</fullName>
    </submittedName>
</protein>
<feature type="domain" description="Glycosyltransferase 2-like" evidence="3">
    <location>
        <begin position="11"/>
        <end position="134"/>
    </location>
</feature>
<evidence type="ECO:0000256" key="1">
    <source>
        <dbReference type="ARBA" id="ARBA00038494"/>
    </source>
</evidence>
<evidence type="ECO:0000259" key="3">
    <source>
        <dbReference type="Pfam" id="PF00535"/>
    </source>
</evidence>
<feature type="transmembrane region" description="Helical" evidence="2">
    <location>
        <begin position="243"/>
        <end position="273"/>
    </location>
</feature>
<dbReference type="PATRIC" id="fig|1632867.3.peg.738"/>
<dbReference type="GO" id="GO:0016740">
    <property type="term" value="F:transferase activity"/>
    <property type="evidence" value="ECO:0007669"/>
    <property type="project" value="UniProtKB-KW"/>
</dbReference>
<evidence type="ECO:0000313" key="5">
    <source>
        <dbReference type="Proteomes" id="UP000033684"/>
    </source>
</evidence>
<keyword evidence="2" id="KW-1133">Transmembrane helix</keyword>
<dbReference type="EMBL" id="LAJX01000122">
    <property type="protein sequence ID" value="KJV06252.1"/>
    <property type="molecule type" value="Genomic_DNA"/>
</dbReference>
<keyword evidence="2" id="KW-0472">Membrane</keyword>
<dbReference type="SUPFAM" id="SSF53448">
    <property type="entry name" value="Nucleotide-diphospho-sugar transferases"/>
    <property type="match status" value="1"/>
</dbReference>
<comment type="similarity">
    <text evidence="1">Belongs to the glycosyltransferase 2 family. WaaE/KdtX subfamily.</text>
</comment>
<evidence type="ECO:0000313" key="4">
    <source>
        <dbReference type="EMBL" id="KJV06252.1"/>
    </source>
</evidence>
<dbReference type="OrthoDB" id="9806824at2"/>
<feature type="transmembrane region" description="Helical" evidence="2">
    <location>
        <begin position="293"/>
        <end position="315"/>
    </location>
</feature>
<name>A0A0F3IHV4_9GAMM</name>
<keyword evidence="5" id="KW-1185">Reference proteome</keyword>
<dbReference type="Pfam" id="PF00535">
    <property type="entry name" value="Glycos_transf_2"/>
    <property type="match status" value="1"/>
</dbReference>
<gene>
    <name evidence="4" type="ORF">VZ94_12525</name>
</gene>
<dbReference type="Proteomes" id="UP000033684">
    <property type="component" value="Unassembled WGS sequence"/>
</dbReference>
<proteinExistence type="inferred from homology"/>
<sequence length="329" mass="38047">MAYLLNNTGAVVIGRNEGERLQICLRSLITKLDKVVYVDSGSTDTSVDFAKGLGLHVIELDLSTPFTAARARNEGFKFITTQYPKLLFVQFIDGDCELVSSWLNIATHFLYEHPNYAVVCGRRQERYPERSIYNQLCDMEWDTLIGDADACGGDALIRVSSFSDAGGYNNLLIAGEEPELCFRLRQLGWKIYRLDQNMTLHDAAMNHFRQWWMRSVRSGHAFAESMSIYGDKEKYLFKETRSIFFWAGLLPILIIILSLFNTSFMMLFVAYPLQIGRMFLRNDKKYESYNLRFYYSFFVLLARFPQIVGAIKFYCSTINRNQSSIIEYK</sequence>
<organism evidence="4 5">
    <name type="scientific">Methylocucumis oryzae</name>
    <dbReference type="NCBI Taxonomy" id="1632867"/>
    <lineage>
        <taxon>Bacteria</taxon>
        <taxon>Pseudomonadati</taxon>
        <taxon>Pseudomonadota</taxon>
        <taxon>Gammaproteobacteria</taxon>
        <taxon>Methylococcales</taxon>
        <taxon>Methylococcaceae</taxon>
        <taxon>Methylocucumis</taxon>
    </lineage>
</organism>
<dbReference type="CDD" id="cd00761">
    <property type="entry name" value="Glyco_tranf_GTA_type"/>
    <property type="match status" value="1"/>
</dbReference>
<dbReference type="AlphaFoldDB" id="A0A0F3IHV4"/>
<comment type="caution">
    <text evidence="4">The sequence shown here is derived from an EMBL/GenBank/DDBJ whole genome shotgun (WGS) entry which is preliminary data.</text>
</comment>
<keyword evidence="4" id="KW-0808">Transferase</keyword>
<dbReference type="PANTHER" id="PTHR43630">
    <property type="entry name" value="POLY-BETA-1,6-N-ACETYL-D-GLUCOSAMINE SYNTHASE"/>
    <property type="match status" value="1"/>
</dbReference>
<dbReference type="InterPro" id="IPR029044">
    <property type="entry name" value="Nucleotide-diphossugar_trans"/>
</dbReference>
<keyword evidence="2" id="KW-0812">Transmembrane</keyword>
<dbReference type="Gene3D" id="3.90.550.10">
    <property type="entry name" value="Spore Coat Polysaccharide Biosynthesis Protein SpsA, Chain A"/>
    <property type="match status" value="1"/>
</dbReference>
<reference evidence="5" key="1">
    <citation type="submission" date="2015-03" db="EMBL/GenBank/DDBJ databases">
        <title>Draft genome sequence of a novel methanotroph (Sn10-6) isolated from flooded ricefield rhizosphere in India.</title>
        <authorList>
            <person name="Pandit P.S."/>
            <person name="Pore S.D."/>
            <person name="Arora P."/>
            <person name="Kapse N.G."/>
            <person name="Dhakephalkar P.K."/>
            <person name="Rahalkar M.C."/>
        </authorList>
    </citation>
    <scope>NUCLEOTIDE SEQUENCE [LARGE SCALE GENOMIC DNA]</scope>
    <source>
        <strain evidence="5">Sn10-6</strain>
    </source>
</reference>
<evidence type="ECO:0000256" key="2">
    <source>
        <dbReference type="SAM" id="Phobius"/>
    </source>
</evidence>
<accession>A0A0F3IHV4</accession>